<accession>I7GJ94</accession>
<dbReference type="AlphaFoldDB" id="I7GJ94"/>
<name>I7GJ94_MACFA</name>
<keyword evidence="1" id="KW-0732">Signal</keyword>
<evidence type="ECO:0000256" key="1">
    <source>
        <dbReference type="SAM" id="SignalP"/>
    </source>
</evidence>
<sequence length="56" mass="6609">MLVCAWSLLLRRLRQEDCWSPGVQGCNELQLYPCTPAWVARARPCHTHTQRMLLWL</sequence>
<dbReference type="EMBL" id="AB174222">
    <property type="protein sequence ID" value="BAE91284.1"/>
    <property type="molecule type" value="mRNA"/>
</dbReference>
<organism evidence="2">
    <name type="scientific">Macaca fascicularis</name>
    <name type="common">Crab-eating macaque</name>
    <name type="synonym">Cynomolgus monkey</name>
    <dbReference type="NCBI Taxonomy" id="9541"/>
    <lineage>
        <taxon>Eukaryota</taxon>
        <taxon>Metazoa</taxon>
        <taxon>Chordata</taxon>
        <taxon>Craniata</taxon>
        <taxon>Vertebrata</taxon>
        <taxon>Euteleostomi</taxon>
        <taxon>Mammalia</taxon>
        <taxon>Eutheria</taxon>
        <taxon>Euarchontoglires</taxon>
        <taxon>Primates</taxon>
        <taxon>Haplorrhini</taxon>
        <taxon>Catarrhini</taxon>
        <taxon>Cercopithecidae</taxon>
        <taxon>Cercopithecinae</taxon>
        <taxon>Macaca</taxon>
    </lineage>
</organism>
<proteinExistence type="evidence at transcript level"/>
<evidence type="ECO:0000313" key="2">
    <source>
        <dbReference type="EMBL" id="BAE91284.1"/>
    </source>
</evidence>
<feature type="signal peptide" evidence="1">
    <location>
        <begin position="1"/>
        <end position="15"/>
    </location>
</feature>
<reference evidence="2" key="1">
    <citation type="journal article" date="2007" name="PLoS Biol.">
        <title>Rate of evolution in brain-expressed genes in humans and other primates.</title>
        <authorList>
            <person name="Wang H.-Y."/>
            <person name="Chien H.-C."/>
            <person name="Osada N."/>
            <person name="Hashimoto K."/>
            <person name="Sugano S."/>
            <person name="Gojobori T."/>
            <person name="Chou C.-K."/>
            <person name="Tsai S.-F."/>
            <person name="Wu C.-I."/>
            <person name="Shen C.-K.J."/>
        </authorList>
    </citation>
    <scope>NUCLEOTIDE SEQUENCE</scope>
</reference>
<protein>
    <submittedName>
        <fullName evidence="2">Macaca fascicularis brain cDNA clone: QtrA-15516, similar to human Fas apoptotic inhibitory molecule (FAIM), mRNA, RefSeq: NM_018147.1</fullName>
    </submittedName>
</protein>
<feature type="chain" id="PRO_5013039738" evidence="1">
    <location>
        <begin position="16"/>
        <end position="56"/>
    </location>
</feature>